<evidence type="ECO:0000313" key="2">
    <source>
        <dbReference type="Proteomes" id="UP000800036"/>
    </source>
</evidence>
<dbReference type="AlphaFoldDB" id="A0A6A5VKF5"/>
<sequence>MKKQHHQTLEDVLAEIPDFDHPRWNIIRDLVTIGQFFSLHTKHVPGPDEWVMNKEKQKVSWRRYPRDNWECPILATDFLPCKLLPSLDQLKAKLKEEIRTQSFQFASPLKESKDKHATAEKLIDSLKIQRRNPVLPLNRISQSSSSATPAFPHGADALARSRLSIYSLPRCRNTVARRPSSRSTASLGRWNRHLSCDGSVWKLGPPVRPVHVTHVIHSI</sequence>
<protein>
    <submittedName>
        <fullName evidence="1">Uncharacterized protein</fullName>
    </submittedName>
</protein>
<evidence type="ECO:0000313" key="1">
    <source>
        <dbReference type="EMBL" id="KAF1978163.1"/>
    </source>
</evidence>
<dbReference type="OrthoDB" id="3790934at2759"/>
<dbReference type="Proteomes" id="UP000800036">
    <property type="component" value="Unassembled WGS sequence"/>
</dbReference>
<dbReference type="EMBL" id="ML976661">
    <property type="protein sequence ID" value="KAF1978163.1"/>
    <property type="molecule type" value="Genomic_DNA"/>
</dbReference>
<reference evidence="1" key="1">
    <citation type="journal article" date="2020" name="Stud. Mycol.">
        <title>101 Dothideomycetes genomes: a test case for predicting lifestyles and emergence of pathogens.</title>
        <authorList>
            <person name="Haridas S."/>
            <person name="Albert R."/>
            <person name="Binder M."/>
            <person name="Bloem J."/>
            <person name="Labutti K."/>
            <person name="Salamov A."/>
            <person name="Andreopoulos B."/>
            <person name="Baker S."/>
            <person name="Barry K."/>
            <person name="Bills G."/>
            <person name="Bluhm B."/>
            <person name="Cannon C."/>
            <person name="Castanera R."/>
            <person name="Culley D."/>
            <person name="Daum C."/>
            <person name="Ezra D."/>
            <person name="Gonzalez J."/>
            <person name="Henrissat B."/>
            <person name="Kuo A."/>
            <person name="Liang C."/>
            <person name="Lipzen A."/>
            <person name="Lutzoni F."/>
            <person name="Magnuson J."/>
            <person name="Mondo S."/>
            <person name="Nolan M."/>
            <person name="Ohm R."/>
            <person name="Pangilinan J."/>
            <person name="Park H.-J."/>
            <person name="Ramirez L."/>
            <person name="Alfaro M."/>
            <person name="Sun H."/>
            <person name="Tritt A."/>
            <person name="Yoshinaga Y."/>
            <person name="Zwiers L.-H."/>
            <person name="Turgeon B."/>
            <person name="Goodwin S."/>
            <person name="Spatafora J."/>
            <person name="Crous P."/>
            <person name="Grigoriev I."/>
        </authorList>
    </citation>
    <scope>NUCLEOTIDE SEQUENCE</scope>
    <source>
        <strain evidence="1">CBS 107.79</strain>
    </source>
</reference>
<accession>A0A6A5VKF5</accession>
<gene>
    <name evidence="1" type="ORF">BU23DRAFT_564424</name>
</gene>
<keyword evidence="2" id="KW-1185">Reference proteome</keyword>
<name>A0A6A5VKF5_9PLEO</name>
<proteinExistence type="predicted"/>
<organism evidence="1 2">
    <name type="scientific">Bimuria novae-zelandiae CBS 107.79</name>
    <dbReference type="NCBI Taxonomy" id="1447943"/>
    <lineage>
        <taxon>Eukaryota</taxon>
        <taxon>Fungi</taxon>
        <taxon>Dikarya</taxon>
        <taxon>Ascomycota</taxon>
        <taxon>Pezizomycotina</taxon>
        <taxon>Dothideomycetes</taxon>
        <taxon>Pleosporomycetidae</taxon>
        <taxon>Pleosporales</taxon>
        <taxon>Massarineae</taxon>
        <taxon>Didymosphaeriaceae</taxon>
        <taxon>Bimuria</taxon>
    </lineage>
</organism>